<evidence type="ECO:0000256" key="10">
    <source>
        <dbReference type="ARBA" id="ARBA00023235"/>
    </source>
</evidence>
<evidence type="ECO:0000256" key="12">
    <source>
        <dbReference type="ARBA" id="ARBA00034808"/>
    </source>
</evidence>
<dbReference type="InterPro" id="IPR011604">
    <property type="entry name" value="PDDEXK-like_dom_sf"/>
</dbReference>
<comment type="caution">
    <text evidence="17">The sequence shown here is derived from an EMBL/GenBank/DDBJ whole genome shotgun (WGS) entry which is preliminary data.</text>
</comment>
<reference evidence="17" key="1">
    <citation type="submission" date="2020-10" db="EMBL/GenBank/DDBJ databases">
        <authorList>
            <person name="Gilroy R."/>
        </authorList>
    </citation>
    <scope>NUCLEOTIDE SEQUENCE</scope>
    <source>
        <strain evidence="17">ChiSjej1B19-7085</strain>
    </source>
</reference>
<evidence type="ECO:0000256" key="1">
    <source>
        <dbReference type="ARBA" id="ARBA00022722"/>
    </source>
</evidence>
<evidence type="ECO:0000259" key="15">
    <source>
        <dbReference type="PROSITE" id="PS51198"/>
    </source>
</evidence>
<dbReference type="Proteomes" id="UP000886785">
    <property type="component" value="Unassembled WGS sequence"/>
</dbReference>
<keyword evidence="2 14" id="KW-0547">Nucleotide-binding</keyword>
<keyword evidence="1" id="KW-0540">Nuclease</keyword>
<dbReference type="Pfam" id="PF12705">
    <property type="entry name" value="PDDEXK_1"/>
    <property type="match status" value="1"/>
</dbReference>
<feature type="domain" description="UvrD-like helicase C-terminal" evidence="16">
    <location>
        <begin position="475"/>
        <end position="776"/>
    </location>
</feature>
<dbReference type="InterPro" id="IPR000212">
    <property type="entry name" value="DNA_helicase_UvrD/REP"/>
</dbReference>
<dbReference type="GO" id="GO:0004527">
    <property type="term" value="F:exonuclease activity"/>
    <property type="evidence" value="ECO:0007669"/>
    <property type="project" value="UniProtKB-KW"/>
</dbReference>
<comment type="catalytic activity">
    <reaction evidence="11">
        <text>Couples ATP hydrolysis with the unwinding of duplex DNA by translocating in the 3'-5' direction.</text>
        <dbReference type="EC" id="5.6.2.4"/>
    </reaction>
</comment>
<dbReference type="PROSITE" id="PS51198">
    <property type="entry name" value="UVRD_HELICASE_ATP_BIND"/>
    <property type="match status" value="1"/>
</dbReference>
<gene>
    <name evidence="17" type="primary">addA</name>
    <name evidence="17" type="ORF">IAA54_02975</name>
</gene>
<dbReference type="GO" id="GO:0003677">
    <property type="term" value="F:DNA binding"/>
    <property type="evidence" value="ECO:0007669"/>
    <property type="project" value="UniProtKB-KW"/>
</dbReference>
<dbReference type="CDD" id="cd17932">
    <property type="entry name" value="DEXQc_UvrD"/>
    <property type="match status" value="1"/>
</dbReference>
<accession>A0A9D1DPJ0</accession>
<keyword evidence="8" id="KW-0238">DNA-binding</keyword>
<dbReference type="GO" id="GO:0000725">
    <property type="term" value="P:recombinational repair"/>
    <property type="evidence" value="ECO:0007669"/>
    <property type="project" value="TreeGrafter"/>
</dbReference>
<feature type="domain" description="UvrD-like helicase ATP-binding" evidence="15">
    <location>
        <begin position="4"/>
        <end position="474"/>
    </location>
</feature>
<evidence type="ECO:0000256" key="13">
    <source>
        <dbReference type="ARBA" id="ARBA00048988"/>
    </source>
</evidence>
<name>A0A9D1DPJ0_9FIRM</name>
<evidence type="ECO:0000256" key="4">
    <source>
        <dbReference type="ARBA" id="ARBA00022801"/>
    </source>
</evidence>
<proteinExistence type="predicted"/>
<evidence type="ECO:0000256" key="7">
    <source>
        <dbReference type="ARBA" id="ARBA00022840"/>
    </source>
</evidence>
<reference evidence="17" key="2">
    <citation type="journal article" date="2021" name="PeerJ">
        <title>Extensive microbial diversity within the chicken gut microbiome revealed by metagenomics and culture.</title>
        <authorList>
            <person name="Gilroy R."/>
            <person name="Ravi A."/>
            <person name="Getino M."/>
            <person name="Pursley I."/>
            <person name="Horton D.L."/>
            <person name="Alikhan N.F."/>
            <person name="Baker D."/>
            <person name="Gharbi K."/>
            <person name="Hall N."/>
            <person name="Watson M."/>
            <person name="Adriaenssens E.M."/>
            <person name="Foster-Nyarko E."/>
            <person name="Jarju S."/>
            <person name="Secka A."/>
            <person name="Antonio M."/>
            <person name="Oren A."/>
            <person name="Chaudhuri R.R."/>
            <person name="La Ragione R."/>
            <person name="Hildebrand F."/>
            <person name="Pallen M.J."/>
        </authorList>
    </citation>
    <scope>NUCLEOTIDE SEQUENCE</scope>
    <source>
        <strain evidence="17">ChiSjej1B19-7085</strain>
    </source>
</reference>
<keyword evidence="4 14" id="KW-0378">Hydrolase</keyword>
<keyword evidence="9" id="KW-0234">DNA repair</keyword>
<evidence type="ECO:0000313" key="17">
    <source>
        <dbReference type="EMBL" id="HIR56606.1"/>
    </source>
</evidence>
<organism evidence="17 18">
    <name type="scientific">Candidatus Gallacutalibacter pullicola</name>
    <dbReference type="NCBI Taxonomy" id="2840830"/>
    <lineage>
        <taxon>Bacteria</taxon>
        <taxon>Bacillati</taxon>
        <taxon>Bacillota</taxon>
        <taxon>Clostridia</taxon>
        <taxon>Eubacteriales</taxon>
        <taxon>Candidatus Gallacutalibacter</taxon>
    </lineage>
</organism>
<dbReference type="EMBL" id="DVHF01000036">
    <property type="protein sequence ID" value="HIR56606.1"/>
    <property type="molecule type" value="Genomic_DNA"/>
</dbReference>
<keyword evidence="7 14" id="KW-0067">ATP-binding</keyword>
<dbReference type="EC" id="5.6.2.4" evidence="12"/>
<dbReference type="GO" id="GO:0033202">
    <property type="term" value="C:DNA helicase complex"/>
    <property type="evidence" value="ECO:0007669"/>
    <property type="project" value="TreeGrafter"/>
</dbReference>
<dbReference type="InterPro" id="IPR014152">
    <property type="entry name" value="AddA"/>
</dbReference>
<keyword evidence="10" id="KW-0413">Isomerase</keyword>
<evidence type="ECO:0000256" key="3">
    <source>
        <dbReference type="ARBA" id="ARBA00022763"/>
    </source>
</evidence>
<dbReference type="Gene3D" id="3.90.320.10">
    <property type="match status" value="1"/>
</dbReference>
<keyword evidence="5 14" id="KW-0347">Helicase</keyword>
<feature type="binding site" evidence="14">
    <location>
        <begin position="25"/>
        <end position="32"/>
    </location>
    <ligand>
        <name>ATP</name>
        <dbReference type="ChEBI" id="CHEBI:30616"/>
    </ligand>
</feature>
<evidence type="ECO:0000256" key="6">
    <source>
        <dbReference type="ARBA" id="ARBA00022839"/>
    </source>
</evidence>
<dbReference type="InterPro" id="IPR014017">
    <property type="entry name" value="DNA_helicase_UvrD-like_C"/>
</dbReference>
<dbReference type="GO" id="GO:0005829">
    <property type="term" value="C:cytosol"/>
    <property type="evidence" value="ECO:0007669"/>
    <property type="project" value="TreeGrafter"/>
</dbReference>
<evidence type="ECO:0000313" key="18">
    <source>
        <dbReference type="Proteomes" id="UP000886785"/>
    </source>
</evidence>
<dbReference type="InterPro" id="IPR027417">
    <property type="entry name" value="P-loop_NTPase"/>
</dbReference>
<dbReference type="InterPro" id="IPR014016">
    <property type="entry name" value="UvrD-like_ATP-bd"/>
</dbReference>
<evidence type="ECO:0000256" key="2">
    <source>
        <dbReference type="ARBA" id="ARBA00022741"/>
    </source>
</evidence>
<dbReference type="NCBIfam" id="TIGR02785">
    <property type="entry name" value="addA_Gpos"/>
    <property type="match status" value="1"/>
</dbReference>
<dbReference type="InterPro" id="IPR011335">
    <property type="entry name" value="Restrct_endonuc-II-like"/>
</dbReference>
<dbReference type="Gene3D" id="3.40.50.300">
    <property type="entry name" value="P-loop containing nucleotide triphosphate hydrolases"/>
    <property type="match status" value="4"/>
</dbReference>
<dbReference type="SUPFAM" id="SSF52540">
    <property type="entry name" value="P-loop containing nucleoside triphosphate hydrolases"/>
    <property type="match status" value="1"/>
</dbReference>
<keyword evidence="6" id="KW-0269">Exonuclease</keyword>
<keyword evidence="3" id="KW-0227">DNA damage</keyword>
<dbReference type="GO" id="GO:0006302">
    <property type="term" value="P:double-strand break repair"/>
    <property type="evidence" value="ECO:0007669"/>
    <property type="project" value="InterPro"/>
</dbReference>
<sequence length="1180" mass="131354">MSKRIWTPEQQDAIEARGGTVLVSAAAGSGKTAVLVQRVIERLTDPVNPTDADRLLVVTFTRAAAAEMKERIALRLSELIAADPANLRLQRQQLLLQRASISTVHSFCGEIVRDNFFKLDIPPDFRISDDSEMALLRTDAVTRVLEDYYAQDDPVFSELVESFSSDRDDSRIIRTINTLYDFIRSHPFPQRWLKEKAAMYREGLPAGQTAWGACVLSYAHSAVDYCITIVKNGIAAMQEDEKLAAAYSGAYEEDLAALLALRDAACSGDWDTIARRIALHTLARLKPLRGYGDDPLKLRLAAARKEYKDTIDRLKALFSMTEEECGDDIRRIAPLLAKLFEVTGKFSDTLDALKAERRAADFGDLEHWALRLLVKTTPDGWERTPEAVEIGARFDEVMVDEYQDTNEAQDMLFRAVSRDESNLFMVGDVKQSIYGFRQAMPGIFLARRESFPPYGRAHPAYPARIVLDRNFRSRREVTDAVNYVFGQLMSPEAGDVEYTGTECLAAGAQYPDQPGCAARLDIIDLSQGPDTPSEIAESRHIAQMISQMIADGVQVTDGGEQRACTWGDFCILLRSANKYAPVYARELQSLGVPAWADTAGGFFESSEIAVMLSLLRVIDNPVQDIPLLASLLSPIYGFTPDDAARIRRLNRKDPFYFALLAAAPDDPRVQAFLRDMEEYRTVAATMPADDFIRLLYERTGYPDLVQAMPGGELRLANLRLLLSHAARYEKSGYNGLTGFVRFLDRLQAQENDLAGASTLTEASNVVRVMSIHRSKGLEFPICIVAGCARRFNKEHGDSLLHPVLGMGVKLRDAETLCRYTTLPREAIAVEQDRESMSEELRILYVAMTRAREKLILVASPKHLDKTLGALAAQLTDAPRISPYVVRSASSISDWLLLCALRRPEGEALRDRAFAPSDIVAADPGAQPWEIGVFLPPEEPEKADRQLLEHTAQPDPAFSQTLRKNLNYIYPWDSLSGVPAKVAASELASGEYEEQYIAFSRPAFLGSKGMTPAERGTALHAYMQFADYGAAAADPDAERARLVEGGWLTPEQGGVVDMRRVRAFFAGGLAQRILSARRCWREYRFTVEIPASRVRPELSGDPADQKIVLQGAVDCIFEEENGLVIVDYKTDRAASPAELWERYRAQLSLYREAVQQCFSQPVTQCLLYSFSLNQTIGGELS</sequence>
<dbReference type="SUPFAM" id="SSF52980">
    <property type="entry name" value="Restriction endonuclease-like"/>
    <property type="match status" value="1"/>
</dbReference>
<dbReference type="GO" id="GO:0043138">
    <property type="term" value="F:3'-5' DNA helicase activity"/>
    <property type="evidence" value="ECO:0007669"/>
    <property type="project" value="UniProtKB-EC"/>
</dbReference>
<dbReference type="Pfam" id="PF00580">
    <property type="entry name" value="UvrD-helicase"/>
    <property type="match status" value="1"/>
</dbReference>
<comment type="catalytic activity">
    <reaction evidence="13">
        <text>ATP + H2O = ADP + phosphate + H(+)</text>
        <dbReference type="Rhea" id="RHEA:13065"/>
        <dbReference type="ChEBI" id="CHEBI:15377"/>
        <dbReference type="ChEBI" id="CHEBI:15378"/>
        <dbReference type="ChEBI" id="CHEBI:30616"/>
        <dbReference type="ChEBI" id="CHEBI:43474"/>
        <dbReference type="ChEBI" id="CHEBI:456216"/>
        <dbReference type="EC" id="5.6.2.4"/>
    </reaction>
</comment>
<dbReference type="InterPro" id="IPR038726">
    <property type="entry name" value="PDDEXK_AddAB-type"/>
</dbReference>
<protein>
    <recommendedName>
        <fullName evidence="12">DNA 3'-5' helicase</fullName>
        <ecNumber evidence="12">5.6.2.4</ecNumber>
    </recommendedName>
</protein>
<dbReference type="AlphaFoldDB" id="A0A9D1DPJ0"/>
<evidence type="ECO:0000259" key="16">
    <source>
        <dbReference type="PROSITE" id="PS51217"/>
    </source>
</evidence>
<dbReference type="PANTHER" id="PTHR11070:SF48">
    <property type="entry name" value="ATP-DEPENDENT HELICASE_NUCLEASE SUBUNIT A"/>
    <property type="match status" value="1"/>
</dbReference>
<dbReference type="GO" id="GO:0005524">
    <property type="term" value="F:ATP binding"/>
    <property type="evidence" value="ECO:0007669"/>
    <property type="project" value="UniProtKB-UniRule"/>
</dbReference>
<evidence type="ECO:0000256" key="9">
    <source>
        <dbReference type="ARBA" id="ARBA00023204"/>
    </source>
</evidence>
<dbReference type="PANTHER" id="PTHR11070">
    <property type="entry name" value="UVRD / RECB / PCRA DNA HELICASE FAMILY MEMBER"/>
    <property type="match status" value="1"/>
</dbReference>
<dbReference type="Pfam" id="PF13361">
    <property type="entry name" value="UvrD_C"/>
    <property type="match status" value="1"/>
</dbReference>
<evidence type="ECO:0000256" key="8">
    <source>
        <dbReference type="ARBA" id="ARBA00023125"/>
    </source>
</evidence>
<evidence type="ECO:0000256" key="5">
    <source>
        <dbReference type="ARBA" id="ARBA00022806"/>
    </source>
</evidence>
<dbReference type="PROSITE" id="PS51217">
    <property type="entry name" value="UVRD_HELICASE_CTER"/>
    <property type="match status" value="1"/>
</dbReference>
<evidence type="ECO:0000256" key="14">
    <source>
        <dbReference type="PROSITE-ProRule" id="PRU00560"/>
    </source>
</evidence>
<evidence type="ECO:0000256" key="11">
    <source>
        <dbReference type="ARBA" id="ARBA00034617"/>
    </source>
</evidence>